<organism evidence="1 2">
    <name type="scientific">Paracoccus denitrificans</name>
    <dbReference type="NCBI Taxonomy" id="266"/>
    <lineage>
        <taxon>Bacteria</taxon>
        <taxon>Pseudomonadati</taxon>
        <taxon>Pseudomonadota</taxon>
        <taxon>Alphaproteobacteria</taxon>
        <taxon>Rhodobacterales</taxon>
        <taxon>Paracoccaceae</taxon>
        <taxon>Paracoccus</taxon>
    </lineage>
</organism>
<accession>A0A533I325</accession>
<proteinExistence type="predicted"/>
<evidence type="ECO:0000313" key="1">
    <source>
        <dbReference type="EMBL" id="TKW65155.1"/>
    </source>
</evidence>
<name>A0A533I325_PARDE</name>
<dbReference type="EMBL" id="VAFL01000015">
    <property type="protein sequence ID" value="TKW65155.1"/>
    <property type="molecule type" value="Genomic_DNA"/>
</dbReference>
<dbReference type="Proteomes" id="UP000315344">
    <property type="component" value="Unassembled WGS sequence"/>
</dbReference>
<sequence length="897" mass="92985">MTPVRFKFLTPLGVPISDALFYVSLNKAAIHKMEHGFVHPEVIEGLTDAQGEATLTLFPANQPYYVTMDTSAVINDEQQCAAIRFRIAVPSMATEVWADDLVVTDPIFSQPWDAEAIEVIMQAKAAAAASASAAKTSELNAKDSEILVVASAQAAAASKTAAAGSAATAAASKTAADLSATAAGASKAAAALSEQSASASANSALSSANTATTAADKAKASETAAAGSATVAGGHATTATAAKDAAAASAAAALASRTASADSELAAKAAQTGSEAARDKALAAAAAITGVISDMGAWDASTGSYPAKPQYGSAFWKVTVGGTVDGVQYGVGDTLMYTRTLGEFYKIDNTESVTSVNGKTGTVVITKGDVGLDIGLGAYNAQSGADLNTYTIPGTLVSTAAGASNSPISVIGGYLRVVGGVNATLASQVWTEQVGNQVGYTPRSWTRSLYTADNWSPWSLTIAGSNWLPLTVSTNANLLTEANVTYHVQGSTVTNLPLAATGFLRVLFRGDSGGAALRCVQEYTPYEPANGSTRVWRRTRDETNVWSAWFRTDTGALGTAAQGTLTTSPTDTTAGRVLKVGDFGVGGMVPSLGAVNLDTAYLMSGNYYVAEPTNGPSGFSGFGFLRVTRLGGTTSQVLTSYSDGRTYKRARPDTGQPWTAWVSVLTSAEVVDSVYTATVNKVVSTGAFGHWMGLGAVSLPAVANMDNIANTCFYTFNDTAVGRPPQFGFGNVITICRMNGERTQIAYSVISDTSVTRKMSNSTWGPWVMDYNQTNAVGPVSFTSGVNSGAVIERGGSTYGQWTKYADGTMECWSTVALSCPQSAGDLPATIAMQMPQSFADTGYVTTAWAHPRSHWSGFSGLLSCLQVSTSVFNATIRNTVAAQTVTIGWRSIGRWR</sequence>
<evidence type="ECO:0000313" key="2">
    <source>
        <dbReference type="Proteomes" id="UP000315344"/>
    </source>
</evidence>
<comment type="caution">
    <text evidence="1">The sequence shown here is derived from an EMBL/GenBank/DDBJ whole genome shotgun (WGS) entry which is preliminary data.</text>
</comment>
<dbReference type="AlphaFoldDB" id="A0A533I325"/>
<dbReference type="CDD" id="cd19958">
    <property type="entry name" value="pyocin_knob"/>
    <property type="match status" value="3"/>
</dbReference>
<reference evidence="1 2" key="1">
    <citation type="journal article" date="2017" name="Nat. Commun.">
        <title>In situ click chemistry generation of cyclooxygenase-2 inhibitors.</title>
        <authorList>
            <person name="Bhardwaj A."/>
            <person name="Kaur J."/>
            <person name="Wuest M."/>
            <person name="Wuest F."/>
        </authorList>
    </citation>
    <scope>NUCLEOTIDE SEQUENCE [LARGE SCALE GENOMIC DNA]</scope>
    <source>
        <strain evidence="1">S2_012_000_R3_94</strain>
    </source>
</reference>
<protein>
    <submittedName>
        <fullName evidence="1">Uncharacterized protein</fullName>
    </submittedName>
</protein>
<gene>
    <name evidence="1" type="ORF">DI616_15625</name>
</gene>